<dbReference type="AlphaFoldDB" id="A0A2L0EIY2"/>
<dbReference type="EMBL" id="CP012673">
    <property type="protein sequence ID" value="AUX39252.1"/>
    <property type="molecule type" value="Genomic_DNA"/>
</dbReference>
<feature type="region of interest" description="Disordered" evidence="1">
    <location>
        <begin position="129"/>
        <end position="181"/>
    </location>
</feature>
<evidence type="ECO:0000256" key="1">
    <source>
        <dbReference type="SAM" id="MobiDB-lite"/>
    </source>
</evidence>
<sequence length="394" mass="41939">MTSAGARTAPAAPPIRRGRGALADAARREGRYARCTPVDESRGERPGGDIVHGRLHAAVRAGLPASAARAPRERAAPVDLDAVVKHRFRWIAGTMIALAAYFQAAGMSHVMGRTILPDGAARRAPLPAAAGKGALHRHRRAASAEEILQRNPFDSVTGPLRPPPNGDPGEGAPAASGDPRSDPICDAGRVVLIAASEDDAWSFAVIEGPDGQTQIGRLGGEAPGGTIARITWDRVWLAAGGARCQMQLGQAARRDAPEPRPRPQATPIPGEPGLRAIPPEIASRIRRVSATEVHVDRAAVDQILEQQALLMRSARVIPDRQGDRVVGLKLRIKRGSLLETLGLESGDSLRSINGFDLTDPQRALEAYARLRTADHLRLALERGGQLMTLDVNIR</sequence>
<dbReference type="Gene3D" id="2.30.42.10">
    <property type="match status" value="1"/>
</dbReference>
<dbReference type="NCBIfam" id="NF041515">
    <property type="entry name" value="GspC_delta"/>
    <property type="match status" value="1"/>
</dbReference>
<name>A0A2L0EIY2_SORCE</name>
<feature type="compositionally biased region" description="Basic and acidic residues" evidence="1">
    <location>
        <begin position="252"/>
        <end position="261"/>
    </location>
</feature>
<evidence type="ECO:0008006" key="4">
    <source>
        <dbReference type="Google" id="ProtNLM"/>
    </source>
</evidence>
<evidence type="ECO:0000313" key="3">
    <source>
        <dbReference type="Proteomes" id="UP000238348"/>
    </source>
</evidence>
<dbReference type="Proteomes" id="UP000238348">
    <property type="component" value="Chromosome"/>
</dbReference>
<evidence type="ECO:0000313" key="2">
    <source>
        <dbReference type="EMBL" id="AUX39252.1"/>
    </source>
</evidence>
<dbReference type="Gene3D" id="2.30.30.830">
    <property type="match status" value="1"/>
</dbReference>
<reference evidence="2 3" key="1">
    <citation type="submission" date="2015-09" db="EMBL/GenBank/DDBJ databases">
        <title>Sorangium comparison.</title>
        <authorList>
            <person name="Zaburannyi N."/>
            <person name="Bunk B."/>
            <person name="Overmann J."/>
            <person name="Mueller R."/>
        </authorList>
    </citation>
    <scope>NUCLEOTIDE SEQUENCE [LARGE SCALE GENOMIC DNA]</scope>
    <source>
        <strain evidence="2 3">So ce26</strain>
    </source>
</reference>
<accession>A0A2L0EIY2</accession>
<dbReference type="InterPro" id="IPR036034">
    <property type="entry name" value="PDZ_sf"/>
</dbReference>
<proteinExistence type="predicted"/>
<protein>
    <recommendedName>
        <fullName evidence="4">General secretion pathway protein GspC</fullName>
    </recommendedName>
</protein>
<gene>
    <name evidence="2" type="ORF">SOCE26_006360</name>
</gene>
<dbReference type="SUPFAM" id="SSF50156">
    <property type="entry name" value="PDZ domain-like"/>
    <property type="match status" value="1"/>
</dbReference>
<feature type="region of interest" description="Disordered" evidence="1">
    <location>
        <begin position="248"/>
        <end position="276"/>
    </location>
</feature>
<organism evidence="2 3">
    <name type="scientific">Sorangium cellulosum</name>
    <name type="common">Polyangium cellulosum</name>
    <dbReference type="NCBI Taxonomy" id="56"/>
    <lineage>
        <taxon>Bacteria</taxon>
        <taxon>Pseudomonadati</taxon>
        <taxon>Myxococcota</taxon>
        <taxon>Polyangia</taxon>
        <taxon>Polyangiales</taxon>
        <taxon>Polyangiaceae</taxon>
        <taxon>Sorangium</taxon>
    </lineage>
</organism>